<sequence>MHTNDFFLVAASSLLLLVMGAQGQDPTTYIKPYPALTYTQAWQISTCVYTVKYTIKGQPGISNFGFQLGNDRDITVSGCADDWEPKGGAGNCPQHYSAWDGPGGGGLVKLNTLDSCRDATFWITASEATLLATGSMVFKGGQICSKCTDVPYVLADHPDPASCSAAQSPATPTPTPTPSPLPSTSISSTPSGSSSPASAASSPSASPSAYSSASPSVSPSSSPSPSAPASPSSPSPSSSPSASPSTSPSASAPLTPLASASPAAGGDSSNAGAIAGGVAGGLAGLAGLAGLGGAAAGAGYLLYRYLNKPPAPDLPVSALDSGQATVVGENALFQETNVMQPNALYVV</sequence>
<organism evidence="3 4">
    <name type="scientific">Acanthamoeba castellanii (strain ATCC 30010 / Neff)</name>
    <dbReference type="NCBI Taxonomy" id="1257118"/>
    <lineage>
        <taxon>Eukaryota</taxon>
        <taxon>Amoebozoa</taxon>
        <taxon>Discosea</taxon>
        <taxon>Longamoebia</taxon>
        <taxon>Centramoebida</taxon>
        <taxon>Acanthamoebidae</taxon>
        <taxon>Acanthamoeba</taxon>
    </lineage>
</organism>
<evidence type="ECO:0000256" key="1">
    <source>
        <dbReference type="SAM" id="MobiDB-lite"/>
    </source>
</evidence>
<dbReference type="RefSeq" id="XP_004336426.1">
    <property type="nucleotide sequence ID" value="XM_004336378.1"/>
</dbReference>
<dbReference type="EMBL" id="KB008053">
    <property type="protein sequence ID" value="ELR14413.1"/>
    <property type="molecule type" value="Genomic_DNA"/>
</dbReference>
<dbReference type="VEuPathDB" id="AmoebaDB:ACA1_380900"/>
<evidence type="ECO:0000256" key="2">
    <source>
        <dbReference type="SAM" id="SignalP"/>
    </source>
</evidence>
<feature type="signal peptide" evidence="2">
    <location>
        <begin position="1"/>
        <end position="23"/>
    </location>
</feature>
<feature type="compositionally biased region" description="Pro residues" evidence="1">
    <location>
        <begin position="171"/>
        <end position="181"/>
    </location>
</feature>
<keyword evidence="2" id="KW-0732">Signal</keyword>
<evidence type="ECO:0000313" key="4">
    <source>
        <dbReference type="Proteomes" id="UP000011083"/>
    </source>
</evidence>
<dbReference type="AlphaFoldDB" id="L8GP36"/>
<reference evidence="3 4" key="1">
    <citation type="journal article" date="2013" name="Genome Biol.">
        <title>Genome of Acanthamoeba castellanii highlights extensive lateral gene transfer and early evolution of tyrosine kinase signaling.</title>
        <authorList>
            <person name="Clarke M."/>
            <person name="Lohan A.J."/>
            <person name="Liu B."/>
            <person name="Lagkouvardos I."/>
            <person name="Roy S."/>
            <person name="Zafar N."/>
            <person name="Bertelli C."/>
            <person name="Schilde C."/>
            <person name="Kianianmomeni A."/>
            <person name="Burglin T.R."/>
            <person name="Frech C."/>
            <person name="Turcotte B."/>
            <person name="Kopec K.O."/>
            <person name="Synnott J.M."/>
            <person name="Choo C."/>
            <person name="Paponov I."/>
            <person name="Finkler A."/>
            <person name="Soon Heng Tan C."/>
            <person name="Hutchins A.P."/>
            <person name="Weinmeier T."/>
            <person name="Rattei T."/>
            <person name="Chu J.S."/>
            <person name="Gimenez G."/>
            <person name="Irimia M."/>
            <person name="Rigden D.J."/>
            <person name="Fitzpatrick D.A."/>
            <person name="Lorenzo-Morales J."/>
            <person name="Bateman A."/>
            <person name="Chiu C.H."/>
            <person name="Tang P."/>
            <person name="Hegemann P."/>
            <person name="Fromm H."/>
            <person name="Raoult D."/>
            <person name="Greub G."/>
            <person name="Miranda-Saavedra D."/>
            <person name="Chen N."/>
            <person name="Nash P."/>
            <person name="Ginger M.L."/>
            <person name="Horn M."/>
            <person name="Schaap P."/>
            <person name="Caler L."/>
            <person name="Loftus B."/>
        </authorList>
    </citation>
    <scope>NUCLEOTIDE SEQUENCE [LARGE SCALE GENOMIC DNA]</scope>
    <source>
        <strain evidence="3 4">Neff</strain>
    </source>
</reference>
<feature type="compositionally biased region" description="Low complexity" evidence="1">
    <location>
        <begin position="182"/>
        <end position="224"/>
    </location>
</feature>
<accession>L8GP36</accession>
<dbReference type="Proteomes" id="UP000011083">
    <property type="component" value="Unassembled WGS sequence"/>
</dbReference>
<feature type="compositionally biased region" description="Low complexity" evidence="1">
    <location>
        <begin position="235"/>
        <end position="264"/>
    </location>
</feature>
<evidence type="ECO:0000313" key="3">
    <source>
        <dbReference type="EMBL" id="ELR14413.1"/>
    </source>
</evidence>
<proteinExistence type="predicted"/>
<gene>
    <name evidence="3" type="ORF">ACA1_380900</name>
</gene>
<feature type="compositionally biased region" description="Pro residues" evidence="1">
    <location>
        <begin position="225"/>
        <end position="234"/>
    </location>
</feature>
<protein>
    <submittedName>
        <fullName evidence="3">Uncharacterized protein</fullName>
    </submittedName>
</protein>
<keyword evidence="4" id="KW-1185">Reference proteome</keyword>
<feature type="compositionally biased region" description="Low complexity" evidence="1">
    <location>
        <begin position="161"/>
        <end position="170"/>
    </location>
</feature>
<feature type="chain" id="PRO_5003990490" evidence="2">
    <location>
        <begin position="24"/>
        <end position="347"/>
    </location>
</feature>
<name>L8GP36_ACACF</name>
<dbReference type="KEGG" id="acan:ACA1_380900"/>
<dbReference type="GeneID" id="14915029"/>
<feature type="region of interest" description="Disordered" evidence="1">
    <location>
        <begin position="161"/>
        <end position="267"/>
    </location>
</feature>